<evidence type="ECO:0000313" key="3">
    <source>
        <dbReference type="Proteomes" id="UP000315440"/>
    </source>
</evidence>
<feature type="region of interest" description="Disordered" evidence="1">
    <location>
        <begin position="1"/>
        <end position="29"/>
    </location>
</feature>
<gene>
    <name evidence="2" type="ORF">Mal64_04280</name>
</gene>
<protein>
    <submittedName>
        <fullName evidence="2">Uncharacterized protein</fullName>
    </submittedName>
</protein>
<evidence type="ECO:0000313" key="2">
    <source>
        <dbReference type="EMBL" id="TWT90045.1"/>
    </source>
</evidence>
<reference evidence="2 3" key="1">
    <citation type="submission" date="2019-02" db="EMBL/GenBank/DDBJ databases">
        <title>Deep-cultivation of Planctomycetes and their phenomic and genomic characterization uncovers novel biology.</title>
        <authorList>
            <person name="Wiegand S."/>
            <person name="Jogler M."/>
            <person name="Boedeker C."/>
            <person name="Pinto D."/>
            <person name="Vollmers J."/>
            <person name="Rivas-Marin E."/>
            <person name="Kohn T."/>
            <person name="Peeters S.H."/>
            <person name="Heuer A."/>
            <person name="Rast P."/>
            <person name="Oberbeckmann S."/>
            <person name="Bunk B."/>
            <person name="Jeske O."/>
            <person name="Meyerdierks A."/>
            <person name="Storesund J.E."/>
            <person name="Kallscheuer N."/>
            <person name="Luecker S."/>
            <person name="Lage O.M."/>
            <person name="Pohl T."/>
            <person name="Merkel B.J."/>
            <person name="Hornburger P."/>
            <person name="Mueller R.-W."/>
            <person name="Bruemmer F."/>
            <person name="Labrenz M."/>
            <person name="Spormann A.M."/>
            <person name="Op Den Camp H."/>
            <person name="Overmann J."/>
            <person name="Amann R."/>
            <person name="Jetten M.S.M."/>
            <person name="Mascher T."/>
            <person name="Medema M.H."/>
            <person name="Devos D.P."/>
            <person name="Kaster A.-K."/>
            <person name="Ovreas L."/>
            <person name="Rohde M."/>
            <person name="Galperin M.Y."/>
            <person name="Jogler C."/>
        </authorList>
    </citation>
    <scope>NUCLEOTIDE SEQUENCE [LARGE SCALE GENOMIC DNA]</scope>
    <source>
        <strain evidence="2 3">Mal64</strain>
    </source>
</reference>
<keyword evidence="3" id="KW-1185">Reference proteome</keyword>
<accession>A0A5C5ZSL2</accession>
<sequence>MRTLGLAEESFPSRSLRTPYSPPHAVKAPATQRDEVTLAAKPLAPEEVRVGDYVSVLDTVYECPSYLWGCDARLGAADEVVRLRMRPFRAQPPLKVEGVCVPFVYLADAHGRQRTLDLRAERLARIDRDCARGVWKRVKAAAKALRRDSKNKDSRKK</sequence>
<name>A0A5C5ZSL2_9BACT</name>
<dbReference type="AlphaFoldDB" id="A0A5C5ZSL2"/>
<proteinExistence type="predicted"/>
<comment type="caution">
    <text evidence="2">The sequence shown here is derived from an EMBL/GenBank/DDBJ whole genome shotgun (WGS) entry which is preliminary data.</text>
</comment>
<dbReference type="EMBL" id="SJPQ01000001">
    <property type="protein sequence ID" value="TWT90045.1"/>
    <property type="molecule type" value="Genomic_DNA"/>
</dbReference>
<dbReference type="Proteomes" id="UP000315440">
    <property type="component" value="Unassembled WGS sequence"/>
</dbReference>
<organism evidence="2 3">
    <name type="scientific">Pseudobythopirellula maris</name>
    <dbReference type="NCBI Taxonomy" id="2527991"/>
    <lineage>
        <taxon>Bacteria</taxon>
        <taxon>Pseudomonadati</taxon>
        <taxon>Planctomycetota</taxon>
        <taxon>Planctomycetia</taxon>
        <taxon>Pirellulales</taxon>
        <taxon>Lacipirellulaceae</taxon>
        <taxon>Pseudobythopirellula</taxon>
    </lineage>
</organism>
<evidence type="ECO:0000256" key="1">
    <source>
        <dbReference type="SAM" id="MobiDB-lite"/>
    </source>
</evidence>